<dbReference type="RefSeq" id="WP_024767790.1">
    <property type="nucleotide sequence ID" value="NZ_CP049142.1"/>
</dbReference>
<evidence type="ECO:0000313" key="1">
    <source>
        <dbReference type="EMBL" id="QIE91401.1"/>
    </source>
</evidence>
<dbReference type="AlphaFoldDB" id="A0A6G6JA99"/>
<keyword evidence="1" id="KW-0614">Plasmid</keyword>
<sequence>MNEMKAEMREIRELQRLTTLAEKVEVFSFRYKGKVEARFDEEIESGVYDEAEDAEWELRMEAARRGCQVVIQARPIKHPDQKGNYRFKRWSMRGTI</sequence>
<gene>
    <name evidence="1" type="ORF">G5B91_34215</name>
</gene>
<organism evidence="1 2">
    <name type="scientific">Pseudomonas nitroreducens</name>
    <dbReference type="NCBI Taxonomy" id="46680"/>
    <lineage>
        <taxon>Bacteria</taxon>
        <taxon>Pseudomonadati</taxon>
        <taxon>Pseudomonadota</taxon>
        <taxon>Gammaproteobacteria</taxon>
        <taxon>Pseudomonadales</taxon>
        <taxon>Pseudomonadaceae</taxon>
        <taxon>Pseudomonas</taxon>
    </lineage>
</organism>
<accession>A0A6G6JA99</accession>
<dbReference type="KEGG" id="pnt:G5B91_34215"/>
<proteinExistence type="predicted"/>
<geneLocation type="plasmid" evidence="2">
    <name>ppnihbp1_1</name>
</geneLocation>
<dbReference type="Proteomes" id="UP000501063">
    <property type="component" value="Plasmid pPniHBP1_1"/>
</dbReference>
<protein>
    <submittedName>
        <fullName evidence="1">Uncharacterized protein</fullName>
    </submittedName>
</protein>
<evidence type="ECO:0000313" key="2">
    <source>
        <dbReference type="Proteomes" id="UP000501063"/>
    </source>
</evidence>
<name>A0A6G6JA99_PSENT</name>
<dbReference type="EMBL" id="CP049142">
    <property type="protein sequence ID" value="QIE91401.1"/>
    <property type="molecule type" value="Genomic_DNA"/>
</dbReference>
<reference evidence="1 2" key="1">
    <citation type="submission" date="2020-02" db="EMBL/GenBank/DDBJ databases">
        <title>Integrative conjugative elements (ICEs) and plasmids drive adaptation of Pseudomonas nitroreducens strain HBP1 to wastewater environment.</title>
        <authorList>
            <person name="Sentchilo V."/>
            <person name="Carraro N."/>
            <person name="Bertelli C."/>
            <person name="van der Meer J.R."/>
        </authorList>
    </citation>
    <scope>NUCLEOTIDE SEQUENCE [LARGE SCALE GENOMIC DNA]</scope>
    <source>
        <strain evidence="1 2">HBP1</strain>
        <plasmid evidence="2">ppnihbp1_1</plasmid>
    </source>
</reference>